<evidence type="ECO:0000259" key="6">
    <source>
        <dbReference type="PROSITE" id="PS50835"/>
    </source>
</evidence>
<evidence type="ECO:0000256" key="5">
    <source>
        <dbReference type="ARBA" id="ARBA00023319"/>
    </source>
</evidence>
<keyword evidence="3" id="KW-1015">Disulfide bond</keyword>
<dbReference type="GO" id="GO:0050839">
    <property type="term" value="F:cell adhesion molecule binding"/>
    <property type="evidence" value="ECO:0007669"/>
    <property type="project" value="TreeGrafter"/>
</dbReference>
<dbReference type="VEuPathDB" id="VectorBase:BGLAX_037710"/>
<dbReference type="VEuPathDB" id="VectorBase:BGLB038548"/>
<sequence>MGWDGITQPGDDQCTVRTQSSITLKANRRHQNISLACFVINQDIKPTAPDTCSNPVTDFCIQTNPIVVTYPVSSLILTREPTSTLYEGNTVTLKCLVDGNPLPTFTWTKYGDENRKLSSEMDGLYSTVTLTSLNKTLDSGEYNCTASNVIKNVNYAAIGVIALDIYEATTPAPTTTTTIITTTTEQTYRSTSSSGQDEKELLD</sequence>
<dbReference type="InterPro" id="IPR013783">
    <property type="entry name" value="Ig-like_fold"/>
</dbReference>
<dbReference type="InterPro" id="IPR036179">
    <property type="entry name" value="Ig-like_dom_sf"/>
</dbReference>
<evidence type="ECO:0000256" key="4">
    <source>
        <dbReference type="ARBA" id="ARBA00023180"/>
    </source>
</evidence>
<feature type="domain" description="Ig-like" evidence="6">
    <location>
        <begin position="65"/>
        <end position="154"/>
    </location>
</feature>
<dbReference type="EnsemblMetazoa" id="BGLB038548-RA">
    <property type="protein sequence ID" value="BGLB038548-PA"/>
    <property type="gene ID" value="BGLB038548"/>
</dbReference>
<evidence type="ECO:0000256" key="3">
    <source>
        <dbReference type="ARBA" id="ARBA00023157"/>
    </source>
</evidence>
<comment type="subcellular location">
    <subcellularLocation>
        <location evidence="1">Membrane</location>
        <topology evidence="1">Single-pass type I membrane protein</topology>
    </subcellularLocation>
</comment>
<dbReference type="PANTHER" id="PTHR11640">
    <property type="entry name" value="NEPHRIN"/>
    <property type="match status" value="1"/>
</dbReference>
<organism evidence="7 8">
    <name type="scientific">Biomphalaria glabrata</name>
    <name type="common">Bloodfluke planorb</name>
    <name type="synonym">Freshwater snail</name>
    <dbReference type="NCBI Taxonomy" id="6526"/>
    <lineage>
        <taxon>Eukaryota</taxon>
        <taxon>Metazoa</taxon>
        <taxon>Spiralia</taxon>
        <taxon>Lophotrochozoa</taxon>
        <taxon>Mollusca</taxon>
        <taxon>Gastropoda</taxon>
        <taxon>Heterobranchia</taxon>
        <taxon>Euthyneura</taxon>
        <taxon>Panpulmonata</taxon>
        <taxon>Hygrophila</taxon>
        <taxon>Lymnaeoidea</taxon>
        <taxon>Planorbidae</taxon>
        <taxon>Biomphalaria</taxon>
    </lineage>
</organism>
<reference evidence="7" key="1">
    <citation type="submission" date="2020-05" db="UniProtKB">
        <authorList>
            <consortium name="EnsemblMetazoa"/>
        </authorList>
    </citation>
    <scope>IDENTIFICATION</scope>
    <source>
        <strain evidence="7">BB02</strain>
    </source>
</reference>
<dbReference type="Gene3D" id="2.60.40.10">
    <property type="entry name" value="Immunoglobulins"/>
    <property type="match status" value="1"/>
</dbReference>
<dbReference type="AlphaFoldDB" id="A0A2C9M4V8"/>
<dbReference type="GO" id="GO:0005886">
    <property type="term" value="C:plasma membrane"/>
    <property type="evidence" value="ECO:0007669"/>
    <property type="project" value="TreeGrafter"/>
</dbReference>
<dbReference type="STRING" id="6526.A0A2C9M4V8"/>
<keyword evidence="4" id="KW-0325">Glycoprotein</keyword>
<dbReference type="PANTHER" id="PTHR11640:SF164">
    <property type="entry name" value="MAM DOMAIN-CONTAINING GLYCOSYLPHOSPHATIDYLINOSITOL ANCHOR PROTEIN 1"/>
    <property type="match status" value="1"/>
</dbReference>
<evidence type="ECO:0000313" key="8">
    <source>
        <dbReference type="Proteomes" id="UP000076420"/>
    </source>
</evidence>
<dbReference type="PROSITE" id="PS50835">
    <property type="entry name" value="IG_LIKE"/>
    <property type="match status" value="1"/>
</dbReference>
<dbReference type="GO" id="GO:0005911">
    <property type="term" value="C:cell-cell junction"/>
    <property type="evidence" value="ECO:0007669"/>
    <property type="project" value="TreeGrafter"/>
</dbReference>
<dbReference type="InterPro" id="IPR051275">
    <property type="entry name" value="Cell_adhesion_signaling"/>
</dbReference>
<evidence type="ECO:0000256" key="2">
    <source>
        <dbReference type="ARBA" id="ARBA00023136"/>
    </source>
</evidence>
<accession>A0A2C9M4V8</accession>
<protein>
    <recommendedName>
        <fullName evidence="6">Ig-like domain-containing protein</fullName>
    </recommendedName>
</protein>
<dbReference type="InterPro" id="IPR007110">
    <property type="entry name" value="Ig-like_dom"/>
</dbReference>
<dbReference type="InterPro" id="IPR003598">
    <property type="entry name" value="Ig_sub2"/>
</dbReference>
<evidence type="ECO:0000313" key="7">
    <source>
        <dbReference type="EnsemblMetazoa" id="BGLB038548-PA"/>
    </source>
</evidence>
<dbReference type="SUPFAM" id="SSF48726">
    <property type="entry name" value="Immunoglobulin"/>
    <property type="match status" value="1"/>
</dbReference>
<dbReference type="Pfam" id="PF13927">
    <property type="entry name" value="Ig_3"/>
    <property type="match status" value="1"/>
</dbReference>
<evidence type="ECO:0000256" key="1">
    <source>
        <dbReference type="ARBA" id="ARBA00004479"/>
    </source>
</evidence>
<dbReference type="SMART" id="SM00408">
    <property type="entry name" value="IGc2"/>
    <property type="match status" value="1"/>
</dbReference>
<gene>
    <name evidence="7" type="primary">106077527</name>
</gene>
<dbReference type="Proteomes" id="UP000076420">
    <property type="component" value="Unassembled WGS sequence"/>
</dbReference>
<name>A0A2C9M4V8_BIOGL</name>
<dbReference type="KEGG" id="bgt:106077527"/>
<proteinExistence type="predicted"/>
<keyword evidence="5" id="KW-0393">Immunoglobulin domain</keyword>
<dbReference type="GO" id="GO:0098609">
    <property type="term" value="P:cell-cell adhesion"/>
    <property type="evidence" value="ECO:0007669"/>
    <property type="project" value="TreeGrafter"/>
</dbReference>
<keyword evidence="2" id="KW-0472">Membrane</keyword>